<dbReference type="EMBL" id="CAJVPV010002364">
    <property type="protein sequence ID" value="CAG8524554.1"/>
    <property type="molecule type" value="Genomic_DNA"/>
</dbReference>
<reference evidence="7" key="1">
    <citation type="submission" date="2021-06" db="EMBL/GenBank/DDBJ databases">
        <authorList>
            <person name="Kallberg Y."/>
            <person name="Tangrot J."/>
            <person name="Rosling A."/>
        </authorList>
    </citation>
    <scope>NUCLEOTIDE SEQUENCE</scope>
    <source>
        <strain evidence="7">CL551</strain>
    </source>
</reference>
<evidence type="ECO:0000313" key="7">
    <source>
        <dbReference type="EMBL" id="CAG8524554.1"/>
    </source>
</evidence>
<feature type="domain" description="Protein kinase" evidence="6">
    <location>
        <begin position="24"/>
        <end position="289"/>
    </location>
</feature>
<dbReference type="PIRSF" id="PIRSF000654">
    <property type="entry name" value="Integrin-linked_kinase"/>
    <property type="match status" value="1"/>
</dbReference>
<keyword evidence="8" id="KW-1185">Reference proteome</keyword>
<dbReference type="InterPro" id="IPR051681">
    <property type="entry name" value="Ser/Thr_Kinases-Pseudokinases"/>
</dbReference>
<dbReference type="Pfam" id="PF07714">
    <property type="entry name" value="PK_Tyr_Ser-Thr"/>
    <property type="match status" value="1"/>
</dbReference>
<name>A0A9N9ACV1_9GLOM</name>
<dbReference type="PROSITE" id="PS50011">
    <property type="entry name" value="PROTEIN_KINASE_DOM"/>
    <property type="match status" value="1"/>
</dbReference>
<comment type="caution">
    <text evidence="7">The sequence shown here is derived from an EMBL/GenBank/DDBJ whole genome shotgun (WGS) entry which is preliminary data.</text>
</comment>
<dbReference type="Proteomes" id="UP000789342">
    <property type="component" value="Unassembled WGS sequence"/>
</dbReference>
<keyword evidence="2 5" id="KW-0547">Nucleotide-binding</keyword>
<organism evidence="7 8">
    <name type="scientific">Acaulospora morrowiae</name>
    <dbReference type="NCBI Taxonomy" id="94023"/>
    <lineage>
        <taxon>Eukaryota</taxon>
        <taxon>Fungi</taxon>
        <taxon>Fungi incertae sedis</taxon>
        <taxon>Mucoromycota</taxon>
        <taxon>Glomeromycotina</taxon>
        <taxon>Glomeromycetes</taxon>
        <taxon>Diversisporales</taxon>
        <taxon>Acaulosporaceae</taxon>
        <taxon>Acaulospora</taxon>
    </lineage>
</organism>
<evidence type="ECO:0000259" key="6">
    <source>
        <dbReference type="PROSITE" id="PS50011"/>
    </source>
</evidence>
<dbReference type="GO" id="GO:0005524">
    <property type="term" value="F:ATP binding"/>
    <property type="evidence" value="ECO:0007669"/>
    <property type="project" value="UniProtKB-UniRule"/>
</dbReference>
<feature type="binding site" evidence="5">
    <location>
        <position position="53"/>
    </location>
    <ligand>
        <name>ATP</name>
        <dbReference type="ChEBI" id="CHEBI:30616"/>
    </ligand>
</feature>
<dbReference type="SUPFAM" id="SSF56112">
    <property type="entry name" value="Protein kinase-like (PK-like)"/>
    <property type="match status" value="1"/>
</dbReference>
<accession>A0A9N9ACV1</accession>
<dbReference type="InterPro" id="IPR011009">
    <property type="entry name" value="Kinase-like_dom_sf"/>
</dbReference>
<dbReference type="OrthoDB" id="6718656at2759"/>
<dbReference type="PANTHER" id="PTHR44329:SF288">
    <property type="entry name" value="MITOGEN-ACTIVATED PROTEIN KINASE KINASE KINASE 20"/>
    <property type="match status" value="1"/>
</dbReference>
<dbReference type="PANTHER" id="PTHR44329">
    <property type="entry name" value="SERINE/THREONINE-PROTEIN KINASE TNNI3K-RELATED"/>
    <property type="match status" value="1"/>
</dbReference>
<proteinExistence type="predicted"/>
<dbReference type="GO" id="GO:0004674">
    <property type="term" value="F:protein serine/threonine kinase activity"/>
    <property type="evidence" value="ECO:0007669"/>
    <property type="project" value="TreeGrafter"/>
</dbReference>
<sequence>MDSTDELYQTVVDCGIKFIPIEEFSGKKTIGTGGFGVIYSATWTNTSEMVALKRLSIGIKNSIENFLKELKLHSSTRHDRIVKFLGVSRDEDNTSYYYIVMELATEGNLRNYLSENKIVLEWEEKVRLATQIAEGILYLHDELNIIHRDLHTKNILVCKGNIKISDFGLSKRLGSTTTINGKRVGVLAFMDPQKFININYKLDRKSDVYSMGVIFWEISSCRDPFDEISDHILLPCYIVSNDLREEPISGTPQEYVELYSDCWKKDPILRPESNMVLNRLRRIKLTPTFVRSKRSTSDPNWSETEIIVLGSSNRSITDPARWLFS</sequence>
<gene>
    <name evidence="7" type="ORF">AMORRO_LOCUS4373</name>
</gene>
<evidence type="ECO:0000256" key="2">
    <source>
        <dbReference type="ARBA" id="ARBA00022741"/>
    </source>
</evidence>
<evidence type="ECO:0000256" key="4">
    <source>
        <dbReference type="ARBA" id="ARBA00022840"/>
    </source>
</evidence>
<dbReference type="AlphaFoldDB" id="A0A9N9ACV1"/>
<keyword evidence="3" id="KW-0418">Kinase</keyword>
<dbReference type="PRINTS" id="PR00109">
    <property type="entry name" value="TYRKINASE"/>
</dbReference>
<keyword evidence="4 5" id="KW-0067">ATP-binding</keyword>
<dbReference type="Gene3D" id="1.10.510.10">
    <property type="entry name" value="Transferase(Phosphotransferase) domain 1"/>
    <property type="match status" value="1"/>
</dbReference>
<dbReference type="PROSITE" id="PS00107">
    <property type="entry name" value="PROTEIN_KINASE_ATP"/>
    <property type="match status" value="1"/>
</dbReference>
<evidence type="ECO:0000256" key="1">
    <source>
        <dbReference type="ARBA" id="ARBA00022679"/>
    </source>
</evidence>
<protein>
    <submittedName>
        <fullName evidence="7">5550_t:CDS:1</fullName>
    </submittedName>
</protein>
<evidence type="ECO:0000313" key="8">
    <source>
        <dbReference type="Proteomes" id="UP000789342"/>
    </source>
</evidence>
<evidence type="ECO:0000256" key="3">
    <source>
        <dbReference type="ARBA" id="ARBA00022777"/>
    </source>
</evidence>
<keyword evidence="1" id="KW-0808">Transferase</keyword>
<dbReference type="InterPro" id="IPR001245">
    <property type="entry name" value="Ser-Thr/Tyr_kinase_cat_dom"/>
</dbReference>
<dbReference type="InterPro" id="IPR000719">
    <property type="entry name" value="Prot_kinase_dom"/>
</dbReference>
<dbReference type="InterPro" id="IPR017441">
    <property type="entry name" value="Protein_kinase_ATP_BS"/>
</dbReference>
<evidence type="ECO:0000256" key="5">
    <source>
        <dbReference type="PROSITE-ProRule" id="PRU10141"/>
    </source>
</evidence>